<feature type="signal peptide" evidence="2">
    <location>
        <begin position="1"/>
        <end position="19"/>
    </location>
</feature>
<dbReference type="Proteomes" id="UP001320245">
    <property type="component" value="Unassembled WGS sequence"/>
</dbReference>
<feature type="region of interest" description="Disordered" evidence="1">
    <location>
        <begin position="34"/>
        <end position="74"/>
    </location>
</feature>
<feature type="region of interest" description="Disordered" evidence="1">
    <location>
        <begin position="131"/>
        <end position="198"/>
    </location>
</feature>
<feature type="chain" id="PRO_5043018086" evidence="2">
    <location>
        <begin position="20"/>
        <end position="198"/>
    </location>
</feature>
<feature type="compositionally biased region" description="Low complexity" evidence="1">
    <location>
        <begin position="49"/>
        <end position="65"/>
    </location>
</feature>
<sequence length="198" mass="21197">MSLATAVFLLNTGLLNGIANHWFHPVRQHLEGLIPLGGPDPNRARDGNGDNAQAAAQGGENNNQAHHPQHQPGHLEPARVAERLVAQRRQQNANWLLDQVRRLERAGLLFLASIAPGVAERHIAALEAHERAERERREAEERAETERREAAEREAAAVTATAVDAAVASVEGDSGDVSGSGAAGSDQHQAQEQPVTAS</sequence>
<keyword evidence="2" id="KW-0732">Signal</keyword>
<organism evidence="3 4">
    <name type="scientific">Cytospora paraplurivora</name>
    <dbReference type="NCBI Taxonomy" id="2898453"/>
    <lineage>
        <taxon>Eukaryota</taxon>
        <taxon>Fungi</taxon>
        <taxon>Dikarya</taxon>
        <taxon>Ascomycota</taxon>
        <taxon>Pezizomycotina</taxon>
        <taxon>Sordariomycetes</taxon>
        <taxon>Sordariomycetidae</taxon>
        <taxon>Diaporthales</taxon>
        <taxon>Cytosporaceae</taxon>
        <taxon>Cytospora</taxon>
    </lineage>
</organism>
<reference evidence="3 4" key="1">
    <citation type="journal article" date="2023" name="PLoS ONE">
        <title>Cytospora paraplurivora sp. nov. isolated from orchards with fruit tree decline syndrome in Ontario, Canada.</title>
        <authorList>
            <person name="Ilyukhin E."/>
            <person name="Nguyen H.D.T."/>
            <person name="Castle A.J."/>
            <person name="Ellouze W."/>
        </authorList>
    </citation>
    <scope>NUCLEOTIDE SEQUENCE [LARGE SCALE GENOMIC DNA]</scope>
    <source>
        <strain evidence="3 4">FDS-564</strain>
    </source>
</reference>
<dbReference type="AlphaFoldDB" id="A0AAN9YPI2"/>
<feature type="compositionally biased region" description="Basic and acidic residues" evidence="1">
    <location>
        <begin position="131"/>
        <end position="155"/>
    </location>
</feature>
<proteinExistence type="predicted"/>
<keyword evidence="4" id="KW-1185">Reference proteome</keyword>
<evidence type="ECO:0000313" key="4">
    <source>
        <dbReference type="Proteomes" id="UP001320245"/>
    </source>
</evidence>
<evidence type="ECO:0000256" key="1">
    <source>
        <dbReference type="SAM" id="MobiDB-lite"/>
    </source>
</evidence>
<accession>A0AAN9YPI2</accession>
<evidence type="ECO:0000313" key="3">
    <source>
        <dbReference type="EMBL" id="KAK7749807.1"/>
    </source>
</evidence>
<name>A0AAN9YPI2_9PEZI</name>
<feature type="compositionally biased region" description="Low complexity" evidence="1">
    <location>
        <begin position="156"/>
        <end position="186"/>
    </location>
</feature>
<protein>
    <submittedName>
        <fullName evidence="3">Uncharacterized protein</fullName>
    </submittedName>
</protein>
<feature type="compositionally biased region" description="Polar residues" evidence="1">
    <location>
        <begin position="187"/>
        <end position="198"/>
    </location>
</feature>
<comment type="caution">
    <text evidence="3">The sequence shown here is derived from an EMBL/GenBank/DDBJ whole genome shotgun (WGS) entry which is preliminary data.</text>
</comment>
<dbReference type="EMBL" id="JAJSPL020000001">
    <property type="protein sequence ID" value="KAK7749807.1"/>
    <property type="molecule type" value="Genomic_DNA"/>
</dbReference>
<evidence type="ECO:0000256" key="2">
    <source>
        <dbReference type="SAM" id="SignalP"/>
    </source>
</evidence>
<gene>
    <name evidence="3" type="ORF">SLS53_000387</name>
</gene>